<dbReference type="Gene3D" id="3.40.50.720">
    <property type="entry name" value="NAD(P)-binding Rossmann-like Domain"/>
    <property type="match status" value="1"/>
</dbReference>
<dbReference type="InterPro" id="IPR036291">
    <property type="entry name" value="NAD(P)-bd_dom_sf"/>
</dbReference>
<keyword evidence="3 6" id="KW-0479">Metal-binding</keyword>
<evidence type="ECO:0000313" key="8">
    <source>
        <dbReference type="EMBL" id="KAK3897951.1"/>
    </source>
</evidence>
<accession>A0AAN6RQ20</accession>
<keyword evidence="9" id="KW-1185">Reference proteome</keyword>
<dbReference type="InterPro" id="IPR020843">
    <property type="entry name" value="ER"/>
</dbReference>
<dbReference type="Proteomes" id="UP001303889">
    <property type="component" value="Unassembled WGS sequence"/>
</dbReference>
<dbReference type="SUPFAM" id="SSF51735">
    <property type="entry name" value="NAD(P)-binding Rossmann-fold domains"/>
    <property type="match status" value="1"/>
</dbReference>
<dbReference type="InterPro" id="IPR013154">
    <property type="entry name" value="ADH-like_N"/>
</dbReference>
<dbReference type="SMART" id="SM00829">
    <property type="entry name" value="PKS_ER"/>
    <property type="match status" value="1"/>
</dbReference>
<evidence type="ECO:0000256" key="1">
    <source>
        <dbReference type="ARBA" id="ARBA00001947"/>
    </source>
</evidence>
<dbReference type="Pfam" id="PF08240">
    <property type="entry name" value="ADH_N"/>
    <property type="match status" value="1"/>
</dbReference>
<dbReference type="AlphaFoldDB" id="A0AAN6RQ20"/>
<dbReference type="GO" id="GO:0008270">
    <property type="term" value="F:zinc ion binding"/>
    <property type="evidence" value="ECO:0007669"/>
    <property type="project" value="InterPro"/>
</dbReference>
<evidence type="ECO:0000256" key="6">
    <source>
        <dbReference type="RuleBase" id="RU361277"/>
    </source>
</evidence>
<comment type="cofactor">
    <cofactor evidence="1 6">
        <name>Zn(2+)</name>
        <dbReference type="ChEBI" id="CHEBI:29105"/>
    </cofactor>
</comment>
<keyword evidence="4 6" id="KW-0862">Zinc</keyword>
<dbReference type="GO" id="GO:0016491">
    <property type="term" value="F:oxidoreductase activity"/>
    <property type="evidence" value="ECO:0007669"/>
    <property type="project" value="UniProtKB-KW"/>
</dbReference>
<comment type="caution">
    <text evidence="8">The sequence shown here is derived from an EMBL/GenBank/DDBJ whole genome shotgun (WGS) entry which is preliminary data.</text>
</comment>
<dbReference type="EMBL" id="MU856034">
    <property type="protein sequence ID" value="KAK3897951.1"/>
    <property type="molecule type" value="Genomic_DNA"/>
</dbReference>
<dbReference type="InterPro" id="IPR013149">
    <property type="entry name" value="ADH-like_C"/>
</dbReference>
<evidence type="ECO:0000256" key="4">
    <source>
        <dbReference type="ARBA" id="ARBA00022833"/>
    </source>
</evidence>
<name>A0AAN6RQ20_9PEZI</name>
<comment type="similarity">
    <text evidence="2 6">Belongs to the zinc-containing alcohol dehydrogenase family.</text>
</comment>
<dbReference type="FunFam" id="3.40.50.720:FF:000003">
    <property type="entry name" value="S-(hydroxymethyl)glutathione dehydrogenase"/>
    <property type="match status" value="1"/>
</dbReference>
<dbReference type="PROSITE" id="PS00059">
    <property type="entry name" value="ADH_ZINC"/>
    <property type="match status" value="1"/>
</dbReference>
<evidence type="ECO:0000256" key="2">
    <source>
        <dbReference type="ARBA" id="ARBA00008072"/>
    </source>
</evidence>
<dbReference type="PANTHER" id="PTHR43350">
    <property type="entry name" value="NAD-DEPENDENT ALCOHOL DEHYDROGENASE"/>
    <property type="match status" value="1"/>
</dbReference>
<dbReference type="SUPFAM" id="SSF50129">
    <property type="entry name" value="GroES-like"/>
    <property type="match status" value="1"/>
</dbReference>
<feature type="domain" description="Enoyl reductase (ER)" evidence="7">
    <location>
        <begin position="16"/>
        <end position="380"/>
    </location>
</feature>
<reference evidence="8" key="1">
    <citation type="journal article" date="2023" name="Mol. Phylogenet. Evol.">
        <title>Genome-scale phylogeny and comparative genomics of the fungal order Sordariales.</title>
        <authorList>
            <person name="Hensen N."/>
            <person name="Bonometti L."/>
            <person name="Westerberg I."/>
            <person name="Brannstrom I.O."/>
            <person name="Guillou S."/>
            <person name="Cros-Aarteil S."/>
            <person name="Calhoun S."/>
            <person name="Haridas S."/>
            <person name="Kuo A."/>
            <person name="Mondo S."/>
            <person name="Pangilinan J."/>
            <person name="Riley R."/>
            <person name="LaButti K."/>
            <person name="Andreopoulos B."/>
            <person name="Lipzen A."/>
            <person name="Chen C."/>
            <person name="Yan M."/>
            <person name="Daum C."/>
            <person name="Ng V."/>
            <person name="Clum A."/>
            <person name="Steindorff A."/>
            <person name="Ohm R.A."/>
            <person name="Martin F."/>
            <person name="Silar P."/>
            <person name="Natvig D.O."/>
            <person name="Lalanne C."/>
            <person name="Gautier V."/>
            <person name="Ament-Velasquez S.L."/>
            <person name="Kruys A."/>
            <person name="Hutchinson M.I."/>
            <person name="Powell A.J."/>
            <person name="Barry K."/>
            <person name="Miller A.N."/>
            <person name="Grigoriev I.V."/>
            <person name="Debuchy R."/>
            <person name="Gladieux P."/>
            <person name="Hiltunen Thoren M."/>
            <person name="Johannesson H."/>
        </authorList>
    </citation>
    <scope>NUCLEOTIDE SEQUENCE</scope>
    <source>
        <strain evidence="8">CBS 103.79</strain>
    </source>
</reference>
<dbReference type="Pfam" id="PF00107">
    <property type="entry name" value="ADH_zinc_N"/>
    <property type="match status" value="1"/>
</dbReference>
<organism evidence="8 9">
    <name type="scientific">Staphylotrichum tortipilum</name>
    <dbReference type="NCBI Taxonomy" id="2831512"/>
    <lineage>
        <taxon>Eukaryota</taxon>
        <taxon>Fungi</taxon>
        <taxon>Dikarya</taxon>
        <taxon>Ascomycota</taxon>
        <taxon>Pezizomycotina</taxon>
        <taxon>Sordariomycetes</taxon>
        <taxon>Sordariomycetidae</taxon>
        <taxon>Sordariales</taxon>
        <taxon>Chaetomiaceae</taxon>
        <taxon>Staphylotrichum</taxon>
    </lineage>
</organism>
<dbReference type="InterPro" id="IPR002328">
    <property type="entry name" value="ADH_Zn_CS"/>
</dbReference>
<evidence type="ECO:0000259" key="7">
    <source>
        <dbReference type="SMART" id="SM00829"/>
    </source>
</evidence>
<evidence type="ECO:0000313" key="9">
    <source>
        <dbReference type="Proteomes" id="UP001303889"/>
    </source>
</evidence>
<evidence type="ECO:0000256" key="3">
    <source>
        <dbReference type="ARBA" id="ARBA00022723"/>
    </source>
</evidence>
<dbReference type="Gene3D" id="3.90.180.10">
    <property type="entry name" value="Medium-chain alcohol dehydrogenases, catalytic domain"/>
    <property type="match status" value="1"/>
</dbReference>
<dbReference type="PANTHER" id="PTHR43350:SF2">
    <property type="entry name" value="GROES-LIKE ZINC-BINDING ALCOHOL DEHYDROGENASE FAMILY PROTEIN"/>
    <property type="match status" value="1"/>
</dbReference>
<dbReference type="InterPro" id="IPR011032">
    <property type="entry name" value="GroES-like_sf"/>
</dbReference>
<proteinExistence type="inferred from homology"/>
<gene>
    <name evidence="8" type="ORF">C8A05DRAFT_47599</name>
</gene>
<reference evidence="8" key="2">
    <citation type="submission" date="2023-05" db="EMBL/GenBank/DDBJ databases">
        <authorList>
            <consortium name="Lawrence Berkeley National Laboratory"/>
            <person name="Steindorff A."/>
            <person name="Hensen N."/>
            <person name="Bonometti L."/>
            <person name="Westerberg I."/>
            <person name="Brannstrom I.O."/>
            <person name="Guillou S."/>
            <person name="Cros-Aarteil S."/>
            <person name="Calhoun S."/>
            <person name="Haridas S."/>
            <person name="Kuo A."/>
            <person name="Mondo S."/>
            <person name="Pangilinan J."/>
            <person name="Riley R."/>
            <person name="Labutti K."/>
            <person name="Andreopoulos B."/>
            <person name="Lipzen A."/>
            <person name="Chen C."/>
            <person name="Yanf M."/>
            <person name="Daum C."/>
            <person name="Ng V."/>
            <person name="Clum A."/>
            <person name="Ohm R."/>
            <person name="Martin F."/>
            <person name="Silar P."/>
            <person name="Natvig D."/>
            <person name="Lalanne C."/>
            <person name="Gautier V."/>
            <person name="Ament-Velasquez S.L."/>
            <person name="Kruys A."/>
            <person name="Hutchinson M.I."/>
            <person name="Powell A.J."/>
            <person name="Barry K."/>
            <person name="Miller A.N."/>
            <person name="Grigoriev I.V."/>
            <person name="Debuchy R."/>
            <person name="Gladieux P."/>
            <person name="Thoren M.H."/>
            <person name="Johannesson H."/>
        </authorList>
    </citation>
    <scope>NUCLEOTIDE SEQUENCE</scope>
    <source>
        <strain evidence="8">CBS 103.79</strain>
    </source>
</reference>
<dbReference type="CDD" id="cd08278">
    <property type="entry name" value="benzyl_alcohol_DH"/>
    <property type="match status" value="1"/>
</dbReference>
<evidence type="ECO:0000256" key="5">
    <source>
        <dbReference type="ARBA" id="ARBA00023002"/>
    </source>
</evidence>
<protein>
    <submittedName>
        <fullName evidence="8">Chaperonin 10-like protein</fullName>
    </submittedName>
</protein>
<sequence length="382" mass="39784">MQLPLETEALVVNTPGGDFEMTPIVINDLRPDEVLVEMKYSGVCHTDFWLQQGALTPLLTLPAIAGHEGAGVILAVGADVQDKTLAPGDPVLLSFTACGSCAECTHDSEPNFSRCAAFAPLNLSGSRRADGSSPATLASSGRPVAAQFFGHSSFARVSVVHELCVVRCPKKEDLALYAPMGCGYQTGAGTVLNVLKPGPGQTVVVFGAGSVGCAAIMAAASVPVKQLIAVDVLGKKLEVAREVGATDVLDSSQCAGGVVEEIKKLTGGRGVDFAIDTTGVSAVVEQMLDCLAYAGTAASVGVPPREDKITVGSGAFFSGKKTWLAVAEGDSHPPEFIPRMIELHKQGKFPIEKISKVYPVAELKQAISDMKDGTTIKAIIEF</sequence>
<keyword evidence="5" id="KW-0560">Oxidoreductase</keyword>